<feature type="region of interest" description="Disordered" evidence="1">
    <location>
        <begin position="460"/>
        <end position="492"/>
    </location>
</feature>
<feature type="region of interest" description="Disordered" evidence="1">
    <location>
        <begin position="659"/>
        <end position="742"/>
    </location>
</feature>
<feature type="compositionally biased region" description="Polar residues" evidence="1">
    <location>
        <begin position="135"/>
        <end position="153"/>
    </location>
</feature>
<dbReference type="OrthoDB" id="4161595at2759"/>
<feature type="compositionally biased region" description="Basic residues" evidence="1">
    <location>
        <begin position="557"/>
        <end position="573"/>
    </location>
</feature>
<name>A0A9P8VNE4_9PEZI</name>
<proteinExistence type="predicted"/>
<organism evidence="2 3">
    <name type="scientific">Plectosphaerella plurivora</name>
    <dbReference type="NCBI Taxonomy" id="936078"/>
    <lineage>
        <taxon>Eukaryota</taxon>
        <taxon>Fungi</taxon>
        <taxon>Dikarya</taxon>
        <taxon>Ascomycota</taxon>
        <taxon>Pezizomycotina</taxon>
        <taxon>Sordariomycetes</taxon>
        <taxon>Hypocreomycetidae</taxon>
        <taxon>Glomerellales</taxon>
        <taxon>Plectosphaerellaceae</taxon>
        <taxon>Plectosphaerella</taxon>
    </lineage>
</organism>
<feature type="compositionally biased region" description="Polar residues" evidence="1">
    <location>
        <begin position="110"/>
        <end position="119"/>
    </location>
</feature>
<keyword evidence="3" id="KW-1185">Reference proteome</keyword>
<evidence type="ECO:0000256" key="1">
    <source>
        <dbReference type="SAM" id="MobiDB-lite"/>
    </source>
</evidence>
<feature type="region of interest" description="Disordered" evidence="1">
    <location>
        <begin position="234"/>
        <end position="302"/>
    </location>
</feature>
<evidence type="ECO:0000313" key="2">
    <source>
        <dbReference type="EMBL" id="KAH6697118.1"/>
    </source>
</evidence>
<feature type="region of interest" description="Disordered" evidence="1">
    <location>
        <begin position="90"/>
        <end position="183"/>
    </location>
</feature>
<evidence type="ECO:0000313" key="3">
    <source>
        <dbReference type="Proteomes" id="UP000770015"/>
    </source>
</evidence>
<protein>
    <submittedName>
        <fullName evidence="2">ORP1 protein</fullName>
    </submittedName>
</protein>
<feature type="compositionally biased region" description="Low complexity" evidence="1">
    <location>
        <begin position="122"/>
        <end position="134"/>
    </location>
</feature>
<feature type="compositionally biased region" description="Low complexity" evidence="1">
    <location>
        <begin position="40"/>
        <end position="60"/>
    </location>
</feature>
<feature type="compositionally biased region" description="Polar residues" evidence="1">
    <location>
        <begin position="710"/>
        <end position="733"/>
    </location>
</feature>
<accession>A0A9P8VNE4</accession>
<comment type="caution">
    <text evidence="2">The sequence shown here is derived from an EMBL/GenBank/DDBJ whole genome shotgun (WGS) entry which is preliminary data.</text>
</comment>
<feature type="compositionally biased region" description="Polar residues" evidence="1">
    <location>
        <begin position="30"/>
        <end position="39"/>
    </location>
</feature>
<gene>
    <name evidence="2" type="ORF">F5X68DRAFT_238458</name>
</gene>
<feature type="compositionally biased region" description="Polar residues" evidence="1">
    <location>
        <begin position="1"/>
        <end position="11"/>
    </location>
</feature>
<feature type="compositionally biased region" description="Polar residues" evidence="1">
    <location>
        <begin position="683"/>
        <end position="701"/>
    </location>
</feature>
<feature type="region of interest" description="Disordered" evidence="1">
    <location>
        <begin position="545"/>
        <end position="617"/>
    </location>
</feature>
<dbReference type="AlphaFoldDB" id="A0A9P8VNE4"/>
<sequence length="876" mass="96546">MDVTSLLNLKAQQQQQQQHHLHQTQHYQQPTPLRTASVHSESGISTTTSGSLSTPSPDTGFVSRRASEQRVTRRRMPWDAGGYSLPLTLDNTKLPMHSSNPMLQRDSPFDRSTSGSSYDLPSEASHSRASSMSSTCFDMSTSNNATPITSTHPGRSRYSRDDGAQGSMGAPRSPKHKFSDSYSSLSSYASSSLQSGCHSRISSMSTVSGHQPFTAMLNDMPSFETKLAEHQQLNADGTPMSPRTAIPAPMLASPTGEDGPRDPARPHSPSDAILITRGAGGSARSSPTDAMSPQHLPPANIGLLNLQDTPLQRSHKRTASAPDFSAFSGPSHFQPFPAVSENAPFPQSFPMSEQTNTGAAPAPAVQPEIKCMYIASCNTGSQPRKAISHIFGRNKLCTRMIPNHVWVHYCRKHYQRSRYRNGHEYAKLQIDLVIQQIERVQSWSDENKAAGNSGVVTSWSLQPRKREQKRLEVKQENKKRTFQQDDSDEDVDNAVMNGTAVPDWLQERFAAGYDTPTIMSIVQQLKTEIHGNQLSQIPDIEILPSISSDGTEDKPKAHLKRKTSGGTSSHKRSQSMGTALRQDFQPMPRMPGQAGYPFPDSQGDFAGKRARTGDGYFGDRVEMSRPFDRQPNHMRTMQLTTRIREAIPEEQQFQQQADYSYGPGPVQHGGQSGPLPAPVPQRRPSQCTASHLEASSTTNPYQDMRRPSHQRSQSDASSFYQNSPQNYRPSSSDYPAPPGVYAAPGQYDQAYVQGYPRADDPYMAQGQLAGQGVPVTQAPYYADASPRQYAGYAPAPGGYYNVPPTQFSVPPAARHNRHQSTPNVARAGEYAPAPNMPGRFDMGYDRAMDQQRQAYDNQPRQVMDDETARALYAGRR</sequence>
<feature type="compositionally biased region" description="Basic and acidic residues" evidence="1">
    <location>
        <begin position="469"/>
        <end position="483"/>
    </location>
</feature>
<feature type="region of interest" description="Disordered" evidence="1">
    <location>
        <begin position="1"/>
        <end position="74"/>
    </location>
</feature>
<reference evidence="2" key="1">
    <citation type="journal article" date="2021" name="Nat. Commun.">
        <title>Genetic determinants of endophytism in the Arabidopsis root mycobiome.</title>
        <authorList>
            <person name="Mesny F."/>
            <person name="Miyauchi S."/>
            <person name="Thiergart T."/>
            <person name="Pickel B."/>
            <person name="Atanasova L."/>
            <person name="Karlsson M."/>
            <person name="Huettel B."/>
            <person name="Barry K.W."/>
            <person name="Haridas S."/>
            <person name="Chen C."/>
            <person name="Bauer D."/>
            <person name="Andreopoulos W."/>
            <person name="Pangilinan J."/>
            <person name="LaButti K."/>
            <person name="Riley R."/>
            <person name="Lipzen A."/>
            <person name="Clum A."/>
            <person name="Drula E."/>
            <person name="Henrissat B."/>
            <person name="Kohler A."/>
            <person name="Grigoriev I.V."/>
            <person name="Martin F.M."/>
            <person name="Hacquard S."/>
        </authorList>
    </citation>
    <scope>NUCLEOTIDE SEQUENCE</scope>
    <source>
        <strain evidence="2">MPI-SDFR-AT-0117</strain>
    </source>
</reference>
<feature type="compositionally biased region" description="Low complexity" evidence="1">
    <location>
        <begin position="12"/>
        <end position="29"/>
    </location>
</feature>
<dbReference type="EMBL" id="JAGSXJ010000001">
    <property type="protein sequence ID" value="KAH6697118.1"/>
    <property type="molecule type" value="Genomic_DNA"/>
</dbReference>
<dbReference type="Proteomes" id="UP000770015">
    <property type="component" value="Unassembled WGS sequence"/>
</dbReference>